<comment type="caution">
    <text evidence="1">The sequence shown here is derived from an EMBL/GenBank/DDBJ whole genome shotgun (WGS) entry which is preliminary data.</text>
</comment>
<name>A0A3S5A5Z0_9PLAT</name>
<dbReference type="EMBL" id="CAAALY010026257">
    <property type="protein sequence ID" value="VEL15872.1"/>
    <property type="molecule type" value="Genomic_DNA"/>
</dbReference>
<accession>A0A3S5A5Z0</accession>
<organism evidence="1 2">
    <name type="scientific">Protopolystoma xenopodis</name>
    <dbReference type="NCBI Taxonomy" id="117903"/>
    <lineage>
        <taxon>Eukaryota</taxon>
        <taxon>Metazoa</taxon>
        <taxon>Spiralia</taxon>
        <taxon>Lophotrochozoa</taxon>
        <taxon>Platyhelminthes</taxon>
        <taxon>Monogenea</taxon>
        <taxon>Polyopisthocotylea</taxon>
        <taxon>Polystomatidea</taxon>
        <taxon>Polystomatidae</taxon>
        <taxon>Protopolystoma</taxon>
    </lineage>
</organism>
<keyword evidence="2" id="KW-1185">Reference proteome</keyword>
<protein>
    <submittedName>
        <fullName evidence="1">Uncharacterized protein</fullName>
    </submittedName>
</protein>
<evidence type="ECO:0000313" key="1">
    <source>
        <dbReference type="EMBL" id="VEL15872.1"/>
    </source>
</evidence>
<proteinExistence type="predicted"/>
<dbReference type="Proteomes" id="UP000784294">
    <property type="component" value="Unassembled WGS sequence"/>
</dbReference>
<feature type="non-terminal residue" evidence="1">
    <location>
        <position position="91"/>
    </location>
</feature>
<sequence length="91" mass="10746">MSEEDYQDFEEAVSKGRDPRALLSKYLSKREAENLESFSKEEQIALKTWVRTKSGRLLERVVYISRKEHEAIKRGDLDATSLIRERMKLKK</sequence>
<dbReference type="OrthoDB" id="2121618at2759"/>
<gene>
    <name evidence="1" type="ORF">PXEA_LOCUS9312</name>
</gene>
<dbReference type="AlphaFoldDB" id="A0A3S5A5Z0"/>
<evidence type="ECO:0000313" key="2">
    <source>
        <dbReference type="Proteomes" id="UP000784294"/>
    </source>
</evidence>
<reference evidence="1" key="1">
    <citation type="submission" date="2018-11" db="EMBL/GenBank/DDBJ databases">
        <authorList>
            <consortium name="Pathogen Informatics"/>
        </authorList>
    </citation>
    <scope>NUCLEOTIDE SEQUENCE</scope>
</reference>